<dbReference type="PANTHER" id="PTHR33231:SF1">
    <property type="entry name" value="30S RIBOSOMAL PROTEIN"/>
    <property type="match status" value="1"/>
</dbReference>
<dbReference type="SUPFAM" id="SSF69754">
    <property type="entry name" value="Ribosome binding protein Y (YfiA homologue)"/>
    <property type="match status" value="1"/>
</dbReference>
<gene>
    <name evidence="3" type="ORF">KC19_8G201400</name>
</gene>
<dbReference type="PANTHER" id="PTHR33231">
    <property type="entry name" value="30S RIBOSOMAL PROTEIN"/>
    <property type="match status" value="1"/>
</dbReference>
<dbReference type="EMBL" id="CM026429">
    <property type="protein sequence ID" value="KAG0565586.1"/>
    <property type="molecule type" value="Genomic_DNA"/>
</dbReference>
<dbReference type="Pfam" id="PF16321">
    <property type="entry name" value="Ribosom_S30AE_C"/>
    <property type="match status" value="1"/>
</dbReference>
<dbReference type="FunFam" id="3.30.160.100:FF:000006">
    <property type="entry name" value="Ribosome-binding factor PSRP1, chloroplastic"/>
    <property type="match status" value="1"/>
</dbReference>
<dbReference type="AlphaFoldDB" id="A0A8T0H110"/>
<name>A0A8T0H110_CERPU</name>
<organism evidence="3 4">
    <name type="scientific">Ceratodon purpureus</name>
    <name type="common">Fire moss</name>
    <name type="synonym">Dicranum purpureum</name>
    <dbReference type="NCBI Taxonomy" id="3225"/>
    <lineage>
        <taxon>Eukaryota</taxon>
        <taxon>Viridiplantae</taxon>
        <taxon>Streptophyta</taxon>
        <taxon>Embryophyta</taxon>
        <taxon>Bryophyta</taxon>
        <taxon>Bryophytina</taxon>
        <taxon>Bryopsida</taxon>
        <taxon>Dicranidae</taxon>
        <taxon>Pseudoditrichales</taxon>
        <taxon>Ditrichaceae</taxon>
        <taxon>Ceratodon</taxon>
    </lineage>
</organism>
<protein>
    <recommendedName>
        <fullName evidence="2">Sigma 54 modulation/S30EA ribosomal protein C-terminal domain-containing protein</fullName>
    </recommendedName>
</protein>
<dbReference type="Proteomes" id="UP000822688">
    <property type="component" value="Chromosome 8"/>
</dbReference>
<dbReference type="FunFam" id="3.30.505.50:FF:000003">
    <property type="entry name" value="ribosome-binding factor PSRP1, chloroplastic"/>
    <property type="match status" value="1"/>
</dbReference>
<reference evidence="3" key="1">
    <citation type="submission" date="2020-06" db="EMBL/GenBank/DDBJ databases">
        <title>WGS assembly of Ceratodon purpureus strain R40.</title>
        <authorList>
            <person name="Carey S.B."/>
            <person name="Jenkins J."/>
            <person name="Shu S."/>
            <person name="Lovell J.T."/>
            <person name="Sreedasyam A."/>
            <person name="Maumus F."/>
            <person name="Tiley G.P."/>
            <person name="Fernandez-Pozo N."/>
            <person name="Barry K."/>
            <person name="Chen C."/>
            <person name="Wang M."/>
            <person name="Lipzen A."/>
            <person name="Daum C."/>
            <person name="Saski C.A."/>
            <person name="Payton A.C."/>
            <person name="Mcbreen J.C."/>
            <person name="Conrad R.E."/>
            <person name="Kollar L.M."/>
            <person name="Olsson S."/>
            <person name="Huttunen S."/>
            <person name="Landis J.B."/>
            <person name="Wickett N.J."/>
            <person name="Johnson M.G."/>
            <person name="Rensing S.A."/>
            <person name="Grimwood J."/>
            <person name="Schmutz J."/>
            <person name="Mcdaniel S.F."/>
        </authorList>
    </citation>
    <scope>NUCLEOTIDE SEQUENCE</scope>
    <source>
        <strain evidence="3">R40</strain>
    </source>
</reference>
<dbReference type="GO" id="GO:0045900">
    <property type="term" value="P:negative regulation of translational elongation"/>
    <property type="evidence" value="ECO:0007669"/>
    <property type="project" value="TreeGrafter"/>
</dbReference>
<dbReference type="NCBIfam" id="TIGR00741">
    <property type="entry name" value="yfiA"/>
    <property type="match status" value="1"/>
</dbReference>
<comment type="caution">
    <text evidence="3">The sequence shown here is derived from an EMBL/GenBank/DDBJ whole genome shotgun (WGS) entry which is preliminary data.</text>
</comment>
<dbReference type="InterPro" id="IPR034694">
    <property type="entry name" value="HPF_long/plastid"/>
</dbReference>
<sequence length="307" mass="33269">MTTILATGHAAAASSVACCSSARVSPSQINVALAGRTSLNTSFLRFEPTAAVSSLNSSFQGQACSDAALSHFGNTATSNGRVATCMAWGGTLAGVRLVVQGKHLELTDAIKQYVEEKVGNAVHNQSALVKEVDVRMSVRGGETGRGGKLQRCEVTIFTKKHGVVRSEEEAESMYASIDRVSDVISRKLRKIKEKDGGHGRPTKSRHSPRIGEVLSDEVVDLAPILERTPDDLPDEVVRTKYFEMRPMKPLEALERLANVGHDFYAFRNVESGEINILYKRTHGGYGIIVPRNDESWESGNGSPQGKQ</sequence>
<dbReference type="Gene3D" id="3.30.505.50">
    <property type="entry name" value="Sigma 54 modulation/S30EA ribosomal protein, C-terminal domain"/>
    <property type="match status" value="1"/>
</dbReference>
<dbReference type="GO" id="GO:0043024">
    <property type="term" value="F:ribosomal small subunit binding"/>
    <property type="evidence" value="ECO:0007669"/>
    <property type="project" value="TreeGrafter"/>
</dbReference>
<dbReference type="InterPro" id="IPR032528">
    <property type="entry name" value="Ribosom_S30AE_C"/>
</dbReference>
<evidence type="ECO:0000259" key="2">
    <source>
        <dbReference type="Pfam" id="PF16321"/>
    </source>
</evidence>
<dbReference type="Gene3D" id="3.30.160.100">
    <property type="entry name" value="Ribosome hibernation promotion factor-like"/>
    <property type="match status" value="1"/>
</dbReference>
<evidence type="ECO:0000256" key="1">
    <source>
        <dbReference type="ARBA" id="ARBA00022845"/>
    </source>
</evidence>
<dbReference type="InterPro" id="IPR003489">
    <property type="entry name" value="RHF/RaiA"/>
</dbReference>
<dbReference type="HAMAP" id="MF_00839">
    <property type="entry name" value="HPF"/>
    <property type="match status" value="1"/>
</dbReference>
<evidence type="ECO:0000313" key="4">
    <source>
        <dbReference type="Proteomes" id="UP000822688"/>
    </source>
</evidence>
<dbReference type="GO" id="GO:0022627">
    <property type="term" value="C:cytosolic small ribosomal subunit"/>
    <property type="evidence" value="ECO:0007669"/>
    <property type="project" value="TreeGrafter"/>
</dbReference>
<keyword evidence="4" id="KW-1185">Reference proteome</keyword>
<dbReference type="CDD" id="cd00552">
    <property type="entry name" value="RaiA"/>
    <property type="match status" value="1"/>
</dbReference>
<dbReference type="InterPro" id="IPR036567">
    <property type="entry name" value="RHF-like"/>
</dbReference>
<accession>A0A8T0H110</accession>
<dbReference type="Pfam" id="PF02482">
    <property type="entry name" value="Ribosomal_S30AE"/>
    <property type="match status" value="1"/>
</dbReference>
<dbReference type="InterPro" id="IPR038416">
    <property type="entry name" value="Ribosom_S30AE_C_sf"/>
</dbReference>
<keyword evidence="1" id="KW-0810">Translation regulation</keyword>
<dbReference type="InterPro" id="IPR050574">
    <property type="entry name" value="HPF/YfiA_ribosome-assoc"/>
</dbReference>
<evidence type="ECO:0000313" key="3">
    <source>
        <dbReference type="EMBL" id="KAG0565586.1"/>
    </source>
</evidence>
<proteinExistence type="inferred from homology"/>
<feature type="domain" description="Sigma 54 modulation/S30EA ribosomal protein C-terminal" evidence="2">
    <location>
        <begin position="233"/>
        <end position="287"/>
    </location>
</feature>